<feature type="region of interest" description="Disordered" evidence="1">
    <location>
        <begin position="36"/>
        <end position="62"/>
    </location>
</feature>
<evidence type="ECO:0000256" key="1">
    <source>
        <dbReference type="SAM" id="MobiDB-lite"/>
    </source>
</evidence>
<protein>
    <submittedName>
        <fullName evidence="2">Uncharacterized protein</fullName>
    </submittedName>
</protein>
<sequence length="115" mass="12758">MPLHPLHIPHIPTPQSFLYNPHSALTTLPPSFQSPNLASIPPPLLSPNGSTPPHISPLYSPHNPPPFPTLPLFDYPNITTTNGCGGNKEMPKKIMNSTQNVEREYTTFIQSYHIQ</sequence>
<gene>
    <name evidence="2" type="ORF">J1N35_022528</name>
</gene>
<dbReference type="EMBL" id="JAIQCV010000007">
    <property type="protein sequence ID" value="KAH1082767.1"/>
    <property type="molecule type" value="Genomic_DNA"/>
</dbReference>
<dbReference type="Proteomes" id="UP000828251">
    <property type="component" value="Unassembled WGS sequence"/>
</dbReference>
<evidence type="ECO:0000313" key="2">
    <source>
        <dbReference type="EMBL" id="KAH1082767.1"/>
    </source>
</evidence>
<evidence type="ECO:0000313" key="3">
    <source>
        <dbReference type="Proteomes" id="UP000828251"/>
    </source>
</evidence>
<dbReference type="AlphaFoldDB" id="A0A9D3VI56"/>
<organism evidence="2 3">
    <name type="scientific">Gossypium stocksii</name>
    <dbReference type="NCBI Taxonomy" id="47602"/>
    <lineage>
        <taxon>Eukaryota</taxon>
        <taxon>Viridiplantae</taxon>
        <taxon>Streptophyta</taxon>
        <taxon>Embryophyta</taxon>
        <taxon>Tracheophyta</taxon>
        <taxon>Spermatophyta</taxon>
        <taxon>Magnoliopsida</taxon>
        <taxon>eudicotyledons</taxon>
        <taxon>Gunneridae</taxon>
        <taxon>Pentapetalae</taxon>
        <taxon>rosids</taxon>
        <taxon>malvids</taxon>
        <taxon>Malvales</taxon>
        <taxon>Malvaceae</taxon>
        <taxon>Malvoideae</taxon>
        <taxon>Gossypium</taxon>
    </lineage>
</organism>
<keyword evidence="3" id="KW-1185">Reference proteome</keyword>
<comment type="caution">
    <text evidence="2">The sequence shown here is derived from an EMBL/GenBank/DDBJ whole genome shotgun (WGS) entry which is preliminary data.</text>
</comment>
<name>A0A9D3VI56_9ROSI</name>
<reference evidence="2 3" key="1">
    <citation type="journal article" date="2021" name="Plant Biotechnol. J.">
        <title>Multi-omics assisted identification of the key and species-specific regulatory components of drought-tolerant mechanisms in Gossypium stocksii.</title>
        <authorList>
            <person name="Yu D."/>
            <person name="Ke L."/>
            <person name="Zhang D."/>
            <person name="Wu Y."/>
            <person name="Sun Y."/>
            <person name="Mei J."/>
            <person name="Sun J."/>
            <person name="Sun Y."/>
        </authorList>
    </citation>
    <scope>NUCLEOTIDE SEQUENCE [LARGE SCALE GENOMIC DNA]</scope>
    <source>
        <strain evidence="3">cv. E1</strain>
        <tissue evidence="2">Leaf</tissue>
    </source>
</reference>
<proteinExistence type="predicted"/>
<accession>A0A9D3VI56</accession>